<dbReference type="PANTHER" id="PTHR12317:SF0">
    <property type="entry name" value="ACYLTRANSFERASE"/>
    <property type="match status" value="1"/>
</dbReference>
<keyword evidence="11 16" id="KW-1133">Transmembrane helix</keyword>
<evidence type="ECO:0000256" key="14">
    <source>
        <dbReference type="ARBA" id="ARBA00023315"/>
    </source>
</evidence>
<dbReference type="GO" id="GO:0003846">
    <property type="term" value="F:2-acylglycerol O-acyltransferase activity"/>
    <property type="evidence" value="ECO:0007669"/>
    <property type="project" value="UniProtKB-EC"/>
</dbReference>
<evidence type="ECO:0000256" key="12">
    <source>
        <dbReference type="ARBA" id="ARBA00023098"/>
    </source>
</evidence>
<feature type="region of interest" description="Disordered" evidence="17">
    <location>
        <begin position="1"/>
        <end position="65"/>
    </location>
</feature>
<evidence type="ECO:0000256" key="11">
    <source>
        <dbReference type="ARBA" id="ARBA00022989"/>
    </source>
</evidence>
<dbReference type="Proteomes" id="UP001447188">
    <property type="component" value="Unassembled WGS sequence"/>
</dbReference>
<comment type="caution">
    <text evidence="16">Lacks conserved residue(s) required for the propagation of feature annotation.</text>
</comment>
<evidence type="ECO:0000256" key="2">
    <source>
        <dbReference type="ARBA" id="ARBA00004771"/>
    </source>
</evidence>
<evidence type="ECO:0000256" key="17">
    <source>
        <dbReference type="SAM" id="MobiDB-lite"/>
    </source>
</evidence>
<comment type="subcellular location">
    <subcellularLocation>
        <location evidence="1 16">Endoplasmic reticulum membrane</location>
        <topology evidence="1 16">Multi-pass membrane protein</topology>
    </subcellularLocation>
</comment>
<organism evidence="18 19">
    <name type="scientific">Discina gigas</name>
    <dbReference type="NCBI Taxonomy" id="1032678"/>
    <lineage>
        <taxon>Eukaryota</taxon>
        <taxon>Fungi</taxon>
        <taxon>Dikarya</taxon>
        <taxon>Ascomycota</taxon>
        <taxon>Pezizomycotina</taxon>
        <taxon>Pezizomycetes</taxon>
        <taxon>Pezizales</taxon>
        <taxon>Discinaceae</taxon>
        <taxon>Discina</taxon>
    </lineage>
</organism>
<dbReference type="CDD" id="cd07987">
    <property type="entry name" value="LPLAT_MGAT-like"/>
    <property type="match status" value="1"/>
</dbReference>
<comment type="catalytic activity">
    <reaction evidence="15 16">
        <text>an acyl-CoA + a 1,2-diacyl-sn-glycerol = a triacyl-sn-glycerol + CoA</text>
        <dbReference type="Rhea" id="RHEA:10868"/>
        <dbReference type="ChEBI" id="CHEBI:17815"/>
        <dbReference type="ChEBI" id="CHEBI:57287"/>
        <dbReference type="ChEBI" id="CHEBI:58342"/>
        <dbReference type="ChEBI" id="CHEBI:64615"/>
        <dbReference type="EC" id="2.3.1.20"/>
    </reaction>
</comment>
<evidence type="ECO:0000256" key="6">
    <source>
        <dbReference type="ARBA" id="ARBA00022516"/>
    </source>
</evidence>
<evidence type="ECO:0000256" key="15">
    <source>
        <dbReference type="ARBA" id="ARBA00048109"/>
    </source>
</evidence>
<keyword evidence="10 16" id="KW-0256">Endoplasmic reticulum</keyword>
<keyword evidence="14 16" id="KW-0012">Acyltransferase</keyword>
<evidence type="ECO:0000256" key="3">
    <source>
        <dbReference type="ARBA" id="ARBA00005189"/>
    </source>
</evidence>
<protein>
    <recommendedName>
        <fullName evidence="5 16">Diacylglycerol O-acyltransferase</fullName>
        <ecNumber evidence="5 16">2.3.1.20</ecNumber>
    </recommendedName>
</protein>
<comment type="pathway">
    <text evidence="2 16">Glycerolipid metabolism; triacylglycerol biosynthesis.</text>
</comment>
<evidence type="ECO:0000256" key="5">
    <source>
        <dbReference type="ARBA" id="ARBA00013244"/>
    </source>
</evidence>
<comment type="caution">
    <text evidence="18">The sequence shown here is derived from an EMBL/GenBank/DDBJ whole genome shotgun (WGS) entry which is preliminary data.</text>
</comment>
<evidence type="ECO:0000256" key="10">
    <source>
        <dbReference type="ARBA" id="ARBA00022824"/>
    </source>
</evidence>
<sequence length="406" mass="45890">MTSSHPSSEDGEDGGYSCVGGVSRPLLGRWRGGSSRAVKTGETSTAEPPKSPDSAPPSPGHRPRRRRIRVAPFKIPLKRRLQTAAVLFHEFTIPLYISLFWFLLAIPLTWPILVPYLLYCLFSNAHVNGSSPQRRSHFLRRLPIWRLYTGYFPMKLHKSTDLDPRRNYIFTYHPHGIISHGAFGHFCTERTTGFETLFPGITTTLLTLDTNFRVPFYRDYLLSMGLASVSRRSCEALLRGAPSGRAITIVLGGAQESLEAAPGRMALILKRRRGFLKIAIRENVGVVPVLSFGENELYEQVVPHRGGLLEWVQRAMKRVAGFTVPLFHARGVFNYDVGLMPYRRAVNTVVGCPVFPRARVEDPRDDDVDELQGRYIAELQRLWETHKEEYAKDRIPGPEGEMMFIG</sequence>
<dbReference type="EMBL" id="JBBBZM010000302">
    <property type="protein sequence ID" value="KAL0631091.1"/>
    <property type="molecule type" value="Genomic_DNA"/>
</dbReference>
<gene>
    <name evidence="18" type="primary">DGA1</name>
    <name evidence="18" type="ORF">Q9L58_010050</name>
</gene>
<dbReference type="Pfam" id="PF03982">
    <property type="entry name" value="DAGAT"/>
    <property type="match status" value="1"/>
</dbReference>
<accession>A0ABR3G686</accession>
<feature type="transmembrane region" description="Helical" evidence="16">
    <location>
        <begin position="84"/>
        <end position="104"/>
    </location>
</feature>
<dbReference type="EC" id="2.3.1.20" evidence="5 16"/>
<keyword evidence="19" id="KW-1185">Reference proteome</keyword>
<keyword evidence="9" id="KW-0319">Glycerol metabolism</keyword>
<keyword evidence="8 16" id="KW-0812">Transmembrane</keyword>
<comment type="pathway">
    <text evidence="3">Lipid metabolism.</text>
</comment>
<proteinExistence type="inferred from homology"/>
<evidence type="ECO:0000313" key="19">
    <source>
        <dbReference type="Proteomes" id="UP001447188"/>
    </source>
</evidence>
<evidence type="ECO:0000313" key="18">
    <source>
        <dbReference type="EMBL" id="KAL0631091.1"/>
    </source>
</evidence>
<evidence type="ECO:0000256" key="7">
    <source>
        <dbReference type="ARBA" id="ARBA00022679"/>
    </source>
</evidence>
<evidence type="ECO:0000256" key="4">
    <source>
        <dbReference type="ARBA" id="ARBA00005420"/>
    </source>
</evidence>
<keyword evidence="6 16" id="KW-0444">Lipid biosynthesis</keyword>
<dbReference type="PANTHER" id="PTHR12317">
    <property type="entry name" value="DIACYLGLYCEROL O-ACYLTRANSFERASE"/>
    <property type="match status" value="1"/>
</dbReference>
<evidence type="ECO:0000256" key="16">
    <source>
        <dbReference type="RuleBase" id="RU367023"/>
    </source>
</evidence>
<evidence type="ECO:0000256" key="13">
    <source>
        <dbReference type="ARBA" id="ARBA00023136"/>
    </source>
</evidence>
<comment type="function">
    <text evidence="16">Catalyzes the terminal and only committed step in triacylglycerol synthesis by using diacylglycerol and fatty acyl CoA as substrates.</text>
</comment>
<evidence type="ECO:0000256" key="9">
    <source>
        <dbReference type="ARBA" id="ARBA00022798"/>
    </source>
</evidence>
<evidence type="ECO:0000256" key="1">
    <source>
        <dbReference type="ARBA" id="ARBA00004477"/>
    </source>
</evidence>
<name>A0ABR3G686_9PEZI</name>
<keyword evidence="12 16" id="KW-0443">Lipid metabolism</keyword>
<reference evidence="18 19" key="1">
    <citation type="submission" date="2024-02" db="EMBL/GenBank/DDBJ databases">
        <title>Discinaceae phylogenomics.</title>
        <authorList>
            <person name="Dirks A.C."/>
            <person name="James T.Y."/>
        </authorList>
    </citation>
    <scope>NUCLEOTIDE SEQUENCE [LARGE SCALE GENOMIC DNA]</scope>
    <source>
        <strain evidence="18 19">ACD0624</strain>
    </source>
</reference>
<keyword evidence="7 18" id="KW-0808">Transferase</keyword>
<dbReference type="InterPro" id="IPR007130">
    <property type="entry name" value="DAGAT"/>
</dbReference>
<keyword evidence="13 16" id="KW-0472">Membrane</keyword>
<feature type="compositionally biased region" description="Pro residues" evidence="17">
    <location>
        <begin position="49"/>
        <end position="60"/>
    </location>
</feature>
<evidence type="ECO:0000256" key="8">
    <source>
        <dbReference type="ARBA" id="ARBA00022692"/>
    </source>
</evidence>
<comment type="similarity">
    <text evidence="4 16">Belongs to the diacylglycerol acyltransferase family.</text>
</comment>